<evidence type="ECO:0000256" key="4">
    <source>
        <dbReference type="ARBA" id="ARBA00022741"/>
    </source>
</evidence>
<evidence type="ECO:0000313" key="7">
    <source>
        <dbReference type="EMBL" id="PRQ45199.1"/>
    </source>
</evidence>
<keyword evidence="5" id="KW-0067">ATP-binding</keyword>
<dbReference type="Gramene" id="PRQ45199">
    <property type="protein sequence ID" value="PRQ45199"/>
    <property type="gene ID" value="RchiOBHm_Chr3g0487561"/>
</dbReference>
<comment type="similarity">
    <text evidence="1">Belongs to the ATP-dependent AMP-binding enzyme family.</text>
</comment>
<evidence type="ECO:0000256" key="1">
    <source>
        <dbReference type="ARBA" id="ARBA00006432"/>
    </source>
</evidence>
<dbReference type="GO" id="GO:0005524">
    <property type="term" value="F:ATP binding"/>
    <property type="evidence" value="ECO:0007669"/>
    <property type="project" value="UniProtKB-KW"/>
</dbReference>
<dbReference type="PANTHER" id="PTHR43859">
    <property type="entry name" value="ACYL-ACTIVATING ENZYME"/>
    <property type="match status" value="1"/>
</dbReference>
<dbReference type="Proteomes" id="UP000238479">
    <property type="component" value="Chromosome 3"/>
</dbReference>
<evidence type="ECO:0000259" key="6">
    <source>
        <dbReference type="Pfam" id="PF13193"/>
    </source>
</evidence>
<dbReference type="InterPro" id="IPR025110">
    <property type="entry name" value="AMP-bd_C"/>
</dbReference>
<sequence length="52" mass="5975">MIEYCRGKLPNFMVPKTVVFIEELPKTSTGKIQKFVLREMAKALGSTRLSRM</sequence>
<evidence type="ECO:0000256" key="5">
    <source>
        <dbReference type="ARBA" id="ARBA00022840"/>
    </source>
</evidence>
<dbReference type="OMA" id="NGMGPTR"/>
<dbReference type="EMBL" id="PDCK01000041">
    <property type="protein sequence ID" value="PRQ45199.1"/>
    <property type="molecule type" value="Genomic_DNA"/>
</dbReference>
<dbReference type="Gene3D" id="3.30.300.30">
    <property type="match status" value="1"/>
</dbReference>
<keyword evidence="3 7" id="KW-0436">Ligase</keyword>
<keyword evidence="2" id="KW-0963">Cytoplasm</keyword>
<dbReference type="Pfam" id="PF13193">
    <property type="entry name" value="AMP-binding_C"/>
    <property type="match status" value="1"/>
</dbReference>
<dbReference type="STRING" id="74649.A0A2P6RFJ6"/>
<proteinExistence type="inferred from homology"/>
<dbReference type="PANTHER" id="PTHR43859:SF57">
    <property type="entry name" value="ACYL-ACTIVATING ENZYME 8-RELATED"/>
    <property type="match status" value="1"/>
</dbReference>
<dbReference type="EC" id="6.2.1.12" evidence="7"/>
<evidence type="ECO:0000256" key="2">
    <source>
        <dbReference type="ARBA" id="ARBA00022490"/>
    </source>
</evidence>
<accession>A0A2P6RFJ6</accession>
<protein>
    <submittedName>
        <fullName evidence="7">Putative 4-coumarate--CoA ligase</fullName>
        <ecNumber evidence="7">6.2.1.12</ecNumber>
    </submittedName>
</protein>
<dbReference type="InterPro" id="IPR045851">
    <property type="entry name" value="AMP-bd_C_sf"/>
</dbReference>
<gene>
    <name evidence="7" type="ORF">RchiOBHm_Chr3g0487561</name>
</gene>
<dbReference type="SUPFAM" id="SSF56801">
    <property type="entry name" value="Acetyl-CoA synthetase-like"/>
    <property type="match status" value="1"/>
</dbReference>
<name>A0A2P6RFJ6_ROSCH</name>
<reference evidence="7 8" key="1">
    <citation type="journal article" date="2018" name="Nat. Genet.">
        <title>The Rosa genome provides new insights in the design of modern roses.</title>
        <authorList>
            <person name="Bendahmane M."/>
        </authorList>
    </citation>
    <scope>NUCLEOTIDE SEQUENCE [LARGE SCALE GENOMIC DNA]</scope>
    <source>
        <strain evidence="8">cv. Old Blush</strain>
    </source>
</reference>
<evidence type="ECO:0000313" key="8">
    <source>
        <dbReference type="Proteomes" id="UP000238479"/>
    </source>
</evidence>
<organism evidence="7 8">
    <name type="scientific">Rosa chinensis</name>
    <name type="common">China rose</name>
    <dbReference type="NCBI Taxonomy" id="74649"/>
    <lineage>
        <taxon>Eukaryota</taxon>
        <taxon>Viridiplantae</taxon>
        <taxon>Streptophyta</taxon>
        <taxon>Embryophyta</taxon>
        <taxon>Tracheophyta</taxon>
        <taxon>Spermatophyta</taxon>
        <taxon>Magnoliopsida</taxon>
        <taxon>eudicotyledons</taxon>
        <taxon>Gunneridae</taxon>
        <taxon>Pentapetalae</taxon>
        <taxon>rosids</taxon>
        <taxon>fabids</taxon>
        <taxon>Rosales</taxon>
        <taxon>Rosaceae</taxon>
        <taxon>Rosoideae</taxon>
        <taxon>Rosoideae incertae sedis</taxon>
        <taxon>Rosa</taxon>
    </lineage>
</organism>
<keyword evidence="8" id="KW-1185">Reference proteome</keyword>
<keyword evidence="4" id="KW-0547">Nucleotide-binding</keyword>
<comment type="caution">
    <text evidence="7">The sequence shown here is derived from an EMBL/GenBank/DDBJ whole genome shotgun (WGS) entry which is preliminary data.</text>
</comment>
<evidence type="ECO:0000256" key="3">
    <source>
        <dbReference type="ARBA" id="ARBA00022598"/>
    </source>
</evidence>
<dbReference type="AlphaFoldDB" id="A0A2P6RFJ6"/>
<feature type="domain" description="AMP-binding enzyme C-terminal" evidence="6">
    <location>
        <begin position="2"/>
        <end position="31"/>
    </location>
</feature>
<dbReference type="GO" id="GO:0016207">
    <property type="term" value="F:4-coumarate-CoA ligase activity"/>
    <property type="evidence" value="ECO:0007669"/>
    <property type="project" value="UniProtKB-EC"/>
</dbReference>